<dbReference type="InterPro" id="IPR051164">
    <property type="entry name" value="NmrA-like_oxidored"/>
</dbReference>
<dbReference type="GeneID" id="28756964"/>
<dbReference type="PANTHER" id="PTHR42748:SF30">
    <property type="entry name" value="NMRA-LIKE DOMAIN-CONTAINING PROTEIN"/>
    <property type="match status" value="1"/>
</dbReference>
<feature type="non-terminal residue" evidence="5">
    <location>
        <position position="257"/>
    </location>
</feature>
<evidence type="ECO:0000313" key="5">
    <source>
        <dbReference type="EMBL" id="OAG12363.1"/>
    </source>
</evidence>
<gene>
    <name evidence="5" type="ORF">CC84DRAFT_1051009</name>
</gene>
<evidence type="ECO:0000256" key="3">
    <source>
        <dbReference type="ARBA" id="ARBA00023002"/>
    </source>
</evidence>
<dbReference type="GO" id="GO:0016491">
    <property type="term" value="F:oxidoreductase activity"/>
    <property type="evidence" value="ECO:0007669"/>
    <property type="project" value="UniProtKB-KW"/>
</dbReference>
<feature type="non-terminal residue" evidence="5">
    <location>
        <position position="1"/>
    </location>
</feature>
<dbReference type="STRING" id="1460663.A0A177CXV0"/>
<dbReference type="InterPro" id="IPR036291">
    <property type="entry name" value="NAD(P)-bd_dom_sf"/>
</dbReference>
<keyword evidence="2" id="KW-0521">NADP</keyword>
<evidence type="ECO:0000256" key="1">
    <source>
        <dbReference type="ARBA" id="ARBA00006328"/>
    </source>
</evidence>
<reference evidence="5 6" key="1">
    <citation type="submission" date="2016-05" db="EMBL/GenBank/DDBJ databases">
        <title>Comparative analysis of secretome profiles of manganese(II)-oxidizing ascomycete fungi.</title>
        <authorList>
            <consortium name="DOE Joint Genome Institute"/>
            <person name="Zeiner C.A."/>
            <person name="Purvine S.O."/>
            <person name="Zink E.M."/>
            <person name="Wu S."/>
            <person name="Pasa-Tolic L."/>
            <person name="Chaput D.L."/>
            <person name="Haridas S."/>
            <person name="Grigoriev I.V."/>
            <person name="Santelli C.M."/>
            <person name="Hansel C.M."/>
        </authorList>
    </citation>
    <scope>NUCLEOTIDE SEQUENCE [LARGE SCALE GENOMIC DNA]</scope>
    <source>
        <strain evidence="5 6">AP3s5-JAC2a</strain>
    </source>
</reference>
<dbReference type="OrthoDB" id="300709at2759"/>
<proteinExistence type="inferred from homology"/>
<evidence type="ECO:0000256" key="2">
    <source>
        <dbReference type="ARBA" id="ARBA00022857"/>
    </source>
</evidence>
<dbReference type="SUPFAM" id="SSF51735">
    <property type="entry name" value="NAD(P)-binding Rossmann-fold domains"/>
    <property type="match status" value="1"/>
</dbReference>
<accession>A0A177CXV0</accession>
<organism evidence="5 6">
    <name type="scientific">Paraphaeosphaeria sporulosa</name>
    <dbReference type="NCBI Taxonomy" id="1460663"/>
    <lineage>
        <taxon>Eukaryota</taxon>
        <taxon>Fungi</taxon>
        <taxon>Dikarya</taxon>
        <taxon>Ascomycota</taxon>
        <taxon>Pezizomycotina</taxon>
        <taxon>Dothideomycetes</taxon>
        <taxon>Pleosporomycetidae</taxon>
        <taxon>Pleosporales</taxon>
        <taxon>Massarineae</taxon>
        <taxon>Didymosphaeriaceae</taxon>
        <taxon>Paraphaeosphaeria</taxon>
    </lineage>
</organism>
<dbReference type="AlphaFoldDB" id="A0A177CXV0"/>
<name>A0A177CXV0_9PLEO</name>
<dbReference type="GO" id="GO:0005634">
    <property type="term" value="C:nucleus"/>
    <property type="evidence" value="ECO:0007669"/>
    <property type="project" value="TreeGrafter"/>
</dbReference>
<dbReference type="Gene3D" id="3.90.25.10">
    <property type="entry name" value="UDP-galactose 4-epimerase, domain 1"/>
    <property type="match status" value="1"/>
</dbReference>
<dbReference type="InterPro" id="IPR008030">
    <property type="entry name" value="NmrA-like"/>
</dbReference>
<comment type="similarity">
    <text evidence="1">Belongs to the NmrA-type oxidoreductase family.</text>
</comment>
<protein>
    <submittedName>
        <fullName evidence="5">NAD(P)-binding protein</fullName>
    </submittedName>
</protein>
<dbReference type="Proteomes" id="UP000077069">
    <property type="component" value="Unassembled WGS sequence"/>
</dbReference>
<keyword evidence="6" id="KW-1185">Reference proteome</keyword>
<dbReference type="Gene3D" id="3.40.50.720">
    <property type="entry name" value="NAD(P)-binding Rossmann-like Domain"/>
    <property type="match status" value="1"/>
</dbReference>
<keyword evidence="3" id="KW-0560">Oxidoreductase</keyword>
<feature type="domain" description="NmrA-like" evidence="4">
    <location>
        <begin position="2"/>
        <end position="256"/>
    </location>
</feature>
<dbReference type="InParanoid" id="A0A177CXV0"/>
<sequence>LAVFGATGHQGGAIVSHFLSLPNPPYTIRALTRSPTSQKARRLADAGVDVVHADLDHVDSLKRSMQGAEAVFLVTDFFSCPDPGAEHEVAQAKRVLDILAASRTLKHLVYSSLPSISAASSGRYRSVVHFDGKASVVDWLQQTHEELWGKTTVLWVGTYMQLWMQFPHVFAPRKVVNGGGEEIWQWNTVFYPHTKLPLVDVKDVGVAARTILEGGEECMGQTLSLVAPELVTAEEQLRVWGEVVGKDVVFRHVSEEE</sequence>
<dbReference type="CDD" id="cd05251">
    <property type="entry name" value="NmrA_like_SDR_a"/>
    <property type="match status" value="1"/>
</dbReference>
<dbReference type="PANTHER" id="PTHR42748">
    <property type="entry name" value="NITROGEN METABOLITE REPRESSION PROTEIN NMRA FAMILY MEMBER"/>
    <property type="match status" value="1"/>
</dbReference>
<dbReference type="RefSeq" id="XP_018042728.1">
    <property type="nucleotide sequence ID" value="XM_018173478.1"/>
</dbReference>
<evidence type="ECO:0000313" key="6">
    <source>
        <dbReference type="Proteomes" id="UP000077069"/>
    </source>
</evidence>
<dbReference type="EMBL" id="KV441548">
    <property type="protein sequence ID" value="OAG12363.1"/>
    <property type="molecule type" value="Genomic_DNA"/>
</dbReference>
<dbReference type="Pfam" id="PF05368">
    <property type="entry name" value="NmrA"/>
    <property type="match status" value="1"/>
</dbReference>
<evidence type="ECO:0000259" key="4">
    <source>
        <dbReference type="Pfam" id="PF05368"/>
    </source>
</evidence>